<comment type="caution">
    <text evidence="1">The sequence shown here is derived from an EMBL/GenBank/DDBJ whole genome shotgun (WGS) entry which is preliminary data.</text>
</comment>
<evidence type="ECO:0000313" key="1">
    <source>
        <dbReference type="EMBL" id="KAH3815729.1"/>
    </source>
</evidence>
<reference evidence="1" key="2">
    <citation type="submission" date="2020-11" db="EMBL/GenBank/DDBJ databases">
        <authorList>
            <person name="McCartney M.A."/>
            <person name="Auch B."/>
            <person name="Kono T."/>
            <person name="Mallez S."/>
            <person name="Becker A."/>
            <person name="Gohl D.M."/>
            <person name="Silverstein K.A.T."/>
            <person name="Koren S."/>
            <person name="Bechman K.B."/>
            <person name="Herman A."/>
            <person name="Abrahante J.E."/>
            <person name="Garbe J."/>
        </authorList>
    </citation>
    <scope>NUCLEOTIDE SEQUENCE</scope>
    <source>
        <strain evidence="1">Duluth1</strain>
        <tissue evidence="1">Whole animal</tissue>
    </source>
</reference>
<organism evidence="1 2">
    <name type="scientific">Dreissena polymorpha</name>
    <name type="common">Zebra mussel</name>
    <name type="synonym">Mytilus polymorpha</name>
    <dbReference type="NCBI Taxonomy" id="45954"/>
    <lineage>
        <taxon>Eukaryota</taxon>
        <taxon>Metazoa</taxon>
        <taxon>Spiralia</taxon>
        <taxon>Lophotrochozoa</taxon>
        <taxon>Mollusca</taxon>
        <taxon>Bivalvia</taxon>
        <taxon>Autobranchia</taxon>
        <taxon>Heteroconchia</taxon>
        <taxon>Euheterodonta</taxon>
        <taxon>Imparidentia</taxon>
        <taxon>Neoheterodontei</taxon>
        <taxon>Myida</taxon>
        <taxon>Dreissenoidea</taxon>
        <taxon>Dreissenidae</taxon>
        <taxon>Dreissena</taxon>
    </lineage>
</organism>
<dbReference type="Proteomes" id="UP000828390">
    <property type="component" value="Unassembled WGS sequence"/>
</dbReference>
<gene>
    <name evidence="1" type="ORF">DPMN_144260</name>
</gene>
<name>A0A9D4GHU9_DREPO</name>
<evidence type="ECO:0000313" key="2">
    <source>
        <dbReference type="Proteomes" id="UP000828390"/>
    </source>
</evidence>
<dbReference type="AlphaFoldDB" id="A0A9D4GHU9"/>
<keyword evidence="2" id="KW-1185">Reference proteome</keyword>
<sequence length="114" mass="12626">MDCFDAGLPGMLSDEKRRGCLTDIAGLHVVHVPRELAPIERNVLDAGGNVYAETCGESVASTYPWPEQQEIEGGVVLPCIYLFKPAHSYIEVLKDLRYLLSKMEADNIMAVLEM</sequence>
<reference evidence="1" key="1">
    <citation type="journal article" date="2019" name="bioRxiv">
        <title>The Genome of the Zebra Mussel, Dreissena polymorpha: A Resource for Invasive Species Research.</title>
        <authorList>
            <person name="McCartney M.A."/>
            <person name="Auch B."/>
            <person name="Kono T."/>
            <person name="Mallez S."/>
            <person name="Zhang Y."/>
            <person name="Obille A."/>
            <person name="Becker A."/>
            <person name="Abrahante J.E."/>
            <person name="Garbe J."/>
            <person name="Badalamenti J.P."/>
            <person name="Herman A."/>
            <person name="Mangelson H."/>
            <person name="Liachko I."/>
            <person name="Sullivan S."/>
            <person name="Sone E.D."/>
            <person name="Koren S."/>
            <person name="Silverstein K.A.T."/>
            <person name="Beckman K.B."/>
            <person name="Gohl D.M."/>
        </authorList>
    </citation>
    <scope>NUCLEOTIDE SEQUENCE</scope>
    <source>
        <strain evidence="1">Duluth1</strain>
        <tissue evidence="1">Whole animal</tissue>
    </source>
</reference>
<dbReference type="EMBL" id="JAIWYP010000006">
    <property type="protein sequence ID" value="KAH3815729.1"/>
    <property type="molecule type" value="Genomic_DNA"/>
</dbReference>
<accession>A0A9D4GHU9</accession>
<proteinExistence type="predicted"/>
<protein>
    <submittedName>
        <fullName evidence="1">Uncharacterized protein</fullName>
    </submittedName>
</protein>